<proteinExistence type="predicted"/>
<name>A0ABD0JY80_9CAEN</name>
<feature type="region of interest" description="Disordered" evidence="1">
    <location>
        <begin position="22"/>
        <end position="51"/>
    </location>
</feature>
<feature type="compositionally biased region" description="Polar residues" evidence="1">
    <location>
        <begin position="111"/>
        <end position="120"/>
    </location>
</feature>
<feature type="compositionally biased region" description="Basic and acidic residues" evidence="1">
    <location>
        <begin position="22"/>
        <end position="34"/>
    </location>
</feature>
<evidence type="ECO:0000313" key="3">
    <source>
        <dbReference type="Proteomes" id="UP001519460"/>
    </source>
</evidence>
<evidence type="ECO:0000313" key="2">
    <source>
        <dbReference type="EMBL" id="KAK7479709.1"/>
    </source>
</evidence>
<sequence>MILPPVTSTVLTIETNILKIRPAKEENRTGDSRPGRALRSPDCTRRSLGPRNHLFLAPGGSEAASELCQRKSYAHAVVGPNISSKVRVPQFPVSHSCRPDGLHPSRHAIRQWNNGGNQRN</sequence>
<dbReference type="EMBL" id="JACVVK020000297">
    <property type="protein sequence ID" value="KAK7479709.1"/>
    <property type="molecule type" value="Genomic_DNA"/>
</dbReference>
<protein>
    <submittedName>
        <fullName evidence="2">Uncharacterized protein</fullName>
    </submittedName>
</protein>
<dbReference type="Proteomes" id="UP001519460">
    <property type="component" value="Unassembled WGS sequence"/>
</dbReference>
<evidence type="ECO:0000256" key="1">
    <source>
        <dbReference type="SAM" id="MobiDB-lite"/>
    </source>
</evidence>
<reference evidence="2 3" key="1">
    <citation type="journal article" date="2023" name="Sci. Data">
        <title>Genome assembly of the Korean intertidal mud-creeper Batillaria attramentaria.</title>
        <authorList>
            <person name="Patra A.K."/>
            <person name="Ho P.T."/>
            <person name="Jun S."/>
            <person name="Lee S.J."/>
            <person name="Kim Y."/>
            <person name="Won Y.J."/>
        </authorList>
    </citation>
    <scope>NUCLEOTIDE SEQUENCE [LARGE SCALE GENOMIC DNA]</scope>
    <source>
        <strain evidence="2">Wonlab-2016</strain>
    </source>
</reference>
<keyword evidence="3" id="KW-1185">Reference proteome</keyword>
<feature type="region of interest" description="Disordered" evidence="1">
    <location>
        <begin position="96"/>
        <end position="120"/>
    </location>
</feature>
<comment type="caution">
    <text evidence="2">The sequence shown here is derived from an EMBL/GenBank/DDBJ whole genome shotgun (WGS) entry which is preliminary data.</text>
</comment>
<accession>A0ABD0JY80</accession>
<organism evidence="2 3">
    <name type="scientific">Batillaria attramentaria</name>
    <dbReference type="NCBI Taxonomy" id="370345"/>
    <lineage>
        <taxon>Eukaryota</taxon>
        <taxon>Metazoa</taxon>
        <taxon>Spiralia</taxon>
        <taxon>Lophotrochozoa</taxon>
        <taxon>Mollusca</taxon>
        <taxon>Gastropoda</taxon>
        <taxon>Caenogastropoda</taxon>
        <taxon>Sorbeoconcha</taxon>
        <taxon>Cerithioidea</taxon>
        <taxon>Batillariidae</taxon>
        <taxon>Batillaria</taxon>
    </lineage>
</organism>
<gene>
    <name evidence="2" type="ORF">BaRGS_00029085</name>
</gene>
<dbReference type="AlphaFoldDB" id="A0ABD0JY80"/>